<evidence type="ECO:0000256" key="2">
    <source>
        <dbReference type="SAM" id="MobiDB-lite"/>
    </source>
</evidence>
<feature type="region of interest" description="Disordered" evidence="2">
    <location>
        <begin position="173"/>
        <end position="206"/>
    </location>
</feature>
<sequence>MEASNSVYEGAVTEFFVNAKVIAGKIVNFIANRKMVFTKDVFTAVFGLPTEGMVGFLDIPKETVVKMQSRFSGSDVPFRAPNKKKEMKMEFLLLHDIVAKALCAKEASFDMVTSEKFDLMVAITAGLKSQGIAVQVSVLLENLVKDDLGETVKLHPQKVLTSKSVKTYMKKNLKGIPAGESSKQTTTSGTEGGESQIAQPVGKETNAETTAKELTTLTNRVSSLDQMFGGMHDDTNLTRNLTTQLRKQLESAVDGMEIKLDVLKSTLSRKLADNQQNLVALETNMVSHYADSQQQFVDELAFTRNLTTQLRKQLESAVDGMEIKLDVLKSTLSRKLADNQQNLVALETNMVSHYADSQQQFVDELALVKSQLAEMFECIRELRDAKKGKVVNE</sequence>
<feature type="coiled-coil region" evidence="1">
    <location>
        <begin position="246"/>
        <end position="284"/>
    </location>
</feature>
<proteinExistence type="predicted"/>
<keyword evidence="4" id="KW-1185">Reference proteome</keyword>
<accession>A0A2Z7C0X2</accession>
<dbReference type="OrthoDB" id="1751168at2759"/>
<dbReference type="Proteomes" id="UP000250235">
    <property type="component" value="Unassembled WGS sequence"/>
</dbReference>
<evidence type="ECO:0000256" key="1">
    <source>
        <dbReference type="SAM" id="Coils"/>
    </source>
</evidence>
<evidence type="ECO:0000313" key="3">
    <source>
        <dbReference type="EMBL" id="KZV40534.1"/>
    </source>
</evidence>
<dbReference type="EMBL" id="KQ999943">
    <property type="protein sequence ID" value="KZV40534.1"/>
    <property type="molecule type" value="Genomic_DNA"/>
</dbReference>
<feature type="compositionally biased region" description="Low complexity" evidence="2">
    <location>
        <begin position="179"/>
        <end position="196"/>
    </location>
</feature>
<name>A0A2Z7C0X2_9LAMI</name>
<dbReference type="AlphaFoldDB" id="A0A2Z7C0X2"/>
<evidence type="ECO:0000313" key="4">
    <source>
        <dbReference type="Proteomes" id="UP000250235"/>
    </source>
</evidence>
<reference evidence="3 4" key="1">
    <citation type="journal article" date="2015" name="Proc. Natl. Acad. Sci. U.S.A.">
        <title>The resurrection genome of Boea hygrometrica: A blueprint for survival of dehydration.</title>
        <authorList>
            <person name="Xiao L."/>
            <person name="Yang G."/>
            <person name="Zhang L."/>
            <person name="Yang X."/>
            <person name="Zhao S."/>
            <person name="Ji Z."/>
            <person name="Zhou Q."/>
            <person name="Hu M."/>
            <person name="Wang Y."/>
            <person name="Chen M."/>
            <person name="Xu Y."/>
            <person name="Jin H."/>
            <person name="Xiao X."/>
            <person name="Hu G."/>
            <person name="Bao F."/>
            <person name="Hu Y."/>
            <person name="Wan P."/>
            <person name="Li L."/>
            <person name="Deng X."/>
            <person name="Kuang T."/>
            <person name="Xiang C."/>
            <person name="Zhu J.K."/>
            <person name="Oliver M.J."/>
            <person name="He Y."/>
        </authorList>
    </citation>
    <scope>NUCLEOTIDE SEQUENCE [LARGE SCALE GENOMIC DNA]</scope>
    <source>
        <strain evidence="4">cv. XS01</strain>
    </source>
</reference>
<feature type="coiled-coil region" evidence="1">
    <location>
        <begin position="311"/>
        <end position="349"/>
    </location>
</feature>
<organism evidence="3 4">
    <name type="scientific">Dorcoceras hygrometricum</name>
    <dbReference type="NCBI Taxonomy" id="472368"/>
    <lineage>
        <taxon>Eukaryota</taxon>
        <taxon>Viridiplantae</taxon>
        <taxon>Streptophyta</taxon>
        <taxon>Embryophyta</taxon>
        <taxon>Tracheophyta</taxon>
        <taxon>Spermatophyta</taxon>
        <taxon>Magnoliopsida</taxon>
        <taxon>eudicotyledons</taxon>
        <taxon>Gunneridae</taxon>
        <taxon>Pentapetalae</taxon>
        <taxon>asterids</taxon>
        <taxon>lamiids</taxon>
        <taxon>Lamiales</taxon>
        <taxon>Gesneriaceae</taxon>
        <taxon>Didymocarpoideae</taxon>
        <taxon>Trichosporeae</taxon>
        <taxon>Loxocarpinae</taxon>
        <taxon>Dorcoceras</taxon>
    </lineage>
</organism>
<gene>
    <name evidence="3" type="ORF">F511_40011</name>
</gene>
<protein>
    <submittedName>
        <fullName evidence="3">Uncharacterized protein</fullName>
    </submittedName>
</protein>
<keyword evidence="1" id="KW-0175">Coiled coil</keyword>